<dbReference type="GO" id="GO:0005654">
    <property type="term" value="C:nucleoplasm"/>
    <property type="evidence" value="ECO:0007669"/>
    <property type="project" value="TreeGrafter"/>
</dbReference>
<feature type="compositionally biased region" description="Gly residues" evidence="1">
    <location>
        <begin position="1138"/>
        <end position="1168"/>
    </location>
</feature>
<feature type="region of interest" description="Disordered" evidence="1">
    <location>
        <begin position="332"/>
        <end position="467"/>
    </location>
</feature>
<feature type="region of interest" description="Disordered" evidence="1">
    <location>
        <begin position="774"/>
        <end position="868"/>
    </location>
</feature>
<feature type="region of interest" description="Disordered" evidence="1">
    <location>
        <begin position="954"/>
        <end position="974"/>
    </location>
</feature>
<feature type="compositionally biased region" description="Polar residues" evidence="1">
    <location>
        <begin position="957"/>
        <end position="972"/>
    </location>
</feature>
<feature type="region of interest" description="Disordered" evidence="1">
    <location>
        <begin position="580"/>
        <end position="604"/>
    </location>
</feature>
<feature type="compositionally biased region" description="Basic and acidic residues" evidence="1">
    <location>
        <begin position="349"/>
        <end position="362"/>
    </location>
</feature>
<feature type="compositionally biased region" description="Basic and acidic residues" evidence="1">
    <location>
        <begin position="401"/>
        <end position="413"/>
    </location>
</feature>
<dbReference type="GO" id="GO:0003682">
    <property type="term" value="F:chromatin binding"/>
    <property type="evidence" value="ECO:0007669"/>
    <property type="project" value="TreeGrafter"/>
</dbReference>
<evidence type="ECO:0000313" key="4">
    <source>
        <dbReference type="Proteomes" id="UP000002282"/>
    </source>
</evidence>
<dbReference type="GO" id="GO:0005737">
    <property type="term" value="C:cytoplasm"/>
    <property type="evidence" value="ECO:0007669"/>
    <property type="project" value="TreeGrafter"/>
</dbReference>
<accession>B4PXG3</accession>
<reference evidence="3 4" key="2">
    <citation type="journal article" date="2007" name="PLoS Biol.">
        <title>Principles of genome evolution in the Drosophila melanogaster species group.</title>
        <authorList>
            <person name="Ranz J.M."/>
            <person name="Maurin D."/>
            <person name="Chan Y.S."/>
            <person name="von Grotthuss M."/>
            <person name="Hillier L.W."/>
            <person name="Roote J."/>
            <person name="Ashburner M."/>
            <person name="Bergman C.M."/>
        </authorList>
    </citation>
    <scope>NUCLEOTIDE SEQUENCE [LARGE SCALE GENOMIC DNA]</scope>
    <source>
        <strain evidence="4">Tai18E2 / Tucson 14021-0261.01</strain>
    </source>
</reference>
<evidence type="ECO:0000256" key="2">
    <source>
        <dbReference type="SAM" id="SignalP"/>
    </source>
</evidence>
<dbReference type="GO" id="GO:0042393">
    <property type="term" value="F:histone binding"/>
    <property type="evidence" value="ECO:0007669"/>
    <property type="project" value="TreeGrafter"/>
</dbReference>
<dbReference type="HOGENOM" id="CLU_275862_0_0_1"/>
<feature type="region of interest" description="Disordered" evidence="1">
    <location>
        <begin position="154"/>
        <end position="317"/>
    </location>
</feature>
<dbReference type="PANTHER" id="PTHR22747:SF18">
    <property type="entry name" value="GEO09167P1-RELATED"/>
    <property type="match status" value="1"/>
</dbReference>
<feature type="region of interest" description="Disordered" evidence="1">
    <location>
        <begin position="991"/>
        <end position="1042"/>
    </location>
</feature>
<dbReference type="OrthoDB" id="8055655at2759"/>
<feature type="compositionally biased region" description="Pro residues" evidence="1">
    <location>
        <begin position="851"/>
        <end position="866"/>
    </location>
</feature>
<dbReference type="GO" id="GO:0006338">
    <property type="term" value="P:chromatin remodeling"/>
    <property type="evidence" value="ECO:0007669"/>
    <property type="project" value="TreeGrafter"/>
</dbReference>
<dbReference type="KEGG" id="dya:Dyak_GE17837"/>
<feature type="compositionally biased region" description="Low complexity" evidence="1">
    <location>
        <begin position="416"/>
        <end position="459"/>
    </location>
</feature>
<reference evidence="3 4" key="1">
    <citation type="journal article" date="2007" name="Nature">
        <title>Evolution of genes and genomes on the Drosophila phylogeny.</title>
        <authorList>
            <consortium name="Drosophila 12 Genomes Consortium"/>
            <person name="Clark A.G."/>
            <person name="Eisen M.B."/>
            <person name="Smith D.R."/>
            <person name="Bergman C.M."/>
            <person name="Oliver B."/>
            <person name="Markow T.A."/>
            <person name="Kaufman T.C."/>
            <person name="Kellis M."/>
            <person name="Gelbart W."/>
            <person name="Iyer V.N."/>
            <person name="Pollard D.A."/>
            <person name="Sackton T.B."/>
            <person name="Larracuente A.M."/>
            <person name="Singh N.D."/>
            <person name="Abad J.P."/>
            <person name="Abt D.N."/>
            <person name="Adryan B."/>
            <person name="Aguade M."/>
            <person name="Akashi H."/>
            <person name="Anderson W.W."/>
            <person name="Aquadro C.F."/>
            <person name="Ardell D.H."/>
            <person name="Arguello R."/>
            <person name="Artieri C.G."/>
            <person name="Barbash D.A."/>
            <person name="Barker D."/>
            <person name="Barsanti P."/>
            <person name="Batterham P."/>
            <person name="Batzoglou S."/>
            <person name="Begun D."/>
            <person name="Bhutkar A."/>
            <person name="Blanco E."/>
            <person name="Bosak S.A."/>
            <person name="Bradley R.K."/>
            <person name="Brand A.D."/>
            <person name="Brent M.R."/>
            <person name="Brooks A.N."/>
            <person name="Brown R.H."/>
            <person name="Butlin R.K."/>
            <person name="Caggese C."/>
            <person name="Calvi B.R."/>
            <person name="Bernardo de Carvalho A."/>
            <person name="Caspi A."/>
            <person name="Castrezana S."/>
            <person name="Celniker S.E."/>
            <person name="Chang J.L."/>
            <person name="Chapple C."/>
            <person name="Chatterji S."/>
            <person name="Chinwalla A."/>
            <person name="Civetta A."/>
            <person name="Clifton S.W."/>
            <person name="Comeron J.M."/>
            <person name="Costello J.C."/>
            <person name="Coyne J.A."/>
            <person name="Daub J."/>
            <person name="David R.G."/>
            <person name="Delcher A.L."/>
            <person name="Delehaunty K."/>
            <person name="Do C.B."/>
            <person name="Ebling H."/>
            <person name="Edwards K."/>
            <person name="Eickbush T."/>
            <person name="Evans J.D."/>
            <person name="Filipski A."/>
            <person name="Findeiss S."/>
            <person name="Freyhult E."/>
            <person name="Fulton L."/>
            <person name="Fulton R."/>
            <person name="Garcia A.C."/>
            <person name="Gardiner A."/>
            <person name="Garfield D.A."/>
            <person name="Garvin B.E."/>
            <person name="Gibson G."/>
            <person name="Gilbert D."/>
            <person name="Gnerre S."/>
            <person name="Godfrey J."/>
            <person name="Good R."/>
            <person name="Gotea V."/>
            <person name="Gravely B."/>
            <person name="Greenberg A.J."/>
            <person name="Griffiths-Jones S."/>
            <person name="Gross S."/>
            <person name="Guigo R."/>
            <person name="Gustafson E.A."/>
            <person name="Haerty W."/>
            <person name="Hahn M.W."/>
            <person name="Halligan D.L."/>
            <person name="Halpern A.L."/>
            <person name="Halter G.M."/>
            <person name="Han M.V."/>
            <person name="Heger A."/>
            <person name="Hillier L."/>
            <person name="Hinrichs A.S."/>
            <person name="Holmes I."/>
            <person name="Hoskins R.A."/>
            <person name="Hubisz M.J."/>
            <person name="Hultmark D."/>
            <person name="Huntley M.A."/>
            <person name="Jaffe D.B."/>
            <person name="Jagadeeshan S."/>
            <person name="Jeck W.R."/>
            <person name="Johnson J."/>
            <person name="Jones C.D."/>
            <person name="Jordan W.C."/>
            <person name="Karpen G.H."/>
            <person name="Kataoka E."/>
            <person name="Keightley P.D."/>
            <person name="Kheradpour P."/>
            <person name="Kirkness E.F."/>
            <person name="Koerich L.B."/>
            <person name="Kristiansen K."/>
            <person name="Kudrna D."/>
            <person name="Kulathinal R.J."/>
            <person name="Kumar S."/>
            <person name="Kwok R."/>
            <person name="Lander E."/>
            <person name="Langley C.H."/>
            <person name="Lapoint R."/>
            <person name="Lazzaro B.P."/>
            <person name="Lee S.J."/>
            <person name="Levesque L."/>
            <person name="Li R."/>
            <person name="Lin C.F."/>
            <person name="Lin M.F."/>
            <person name="Lindblad-Toh K."/>
            <person name="Llopart A."/>
            <person name="Long M."/>
            <person name="Low L."/>
            <person name="Lozovsky E."/>
            <person name="Lu J."/>
            <person name="Luo M."/>
            <person name="Machado C.A."/>
            <person name="Makalowski W."/>
            <person name="Marzo M."/>
            <person name="Matsuda M."/>
            <person name="Matzkin L."/>
            <person name="McAllister B."/>
            <person name="McBride C.S."/>
            <person name="McKernan B."/>
            <person name="McKernan K."/>
            <person name="Mendez-Lago M."/>
            <person name="Minx P."/>
            <person name="Mollenhauer M.U."/>
            <person name="Montooth K."/>
            <person name="Mount S.M."/>
            <person name="Mu X."/>
            <person name="Myers E."/>
            <person name="Negre B."/>
            <person name="Newfeld S."/>
            <person name="Nielsen R."/>
            <person name="Noor M.A."/>
            <person name="O'Grady P."/>
            <person name="Pachter L."/>
            <person name="Papaceit M."/>
            <person name="Parisi M.J."/>
            <person name="Parisi M."/>
            <person name="Parts L."/>
            <person name="Pedersen J.S."/>
            <person name="Pesole G."/>
            <person name="Phillippy A.M."/>
            <person name="Ponting C.P."/>
            <person name="Pop M."/>
            <person name="Porcelli D."/>
            <person name="Powell J.R."/>
            <person name="Prohaska S."/>
            <person name="Pruitt K."/>
            <person name="Puig M."/>
            <person name="Quesneville H."/>
            <person name="Ram K.R."/>
            <person name="Rand D."/>
            <person name="Rasmussen M.D."/>
            <person name="Reed L.K."/>
            <person name="Reenan R."/>
            <person name="Reily A."/>
            <person name="Remington K.A."/>
            <person name="Rieger T.T."/>
            <person name="Ritchie M.G."/>
            <person name="Robin C."/>
            <person name="Rogers Y.H."/>
            <person name="Rohde C."/>
            <person name="Rozas J."/>
            <person name="Rubenfield M.J."/>
            <person name="Ruiz A."/>
            <person name="Russo S."/>
            <person name="Salzberg S.L."/>
            <person name="Sanchez-Gracia A."/>
            <person name="Saranga D.J."/>
            <person name="Sato H."/>
            <person name="Schaeffer S.W."/>
            <person name="Schatz M.C."/>
            <person name="Schlenke T."/>
            <person name="Schwartz R."/>
            <person name="Segarra C."/>
            <person name="Singh R.S."/>
            <person name="Sirot L."/>
            <person name="Sirota M."/>
            <person name="Sisneros N.B."/>
            <person name="Smith C.D."/>
            <person name="Smith T.F."/>
            <person name="Spieth J."/>
            <person name="Stage D.E."/>
            <person name="Stark A."/>
            <person name="Stephan W."/>
            <person name="Strausberg R.L."/>
            <person name="Strempel S."/>
            <person name="Sturgill D."/>
            <person name="Sutton G."/>
            <person name="Sutton G.G."/>
            <person name="Tao W."/>
            <person name="Teichmann S."/>
            <person name="Tobari Y.N."/>
            <person name="Tomimura Y."/>
            <person name="Tsolas J.M."/>
            <person name="Valente V.L."/>
            <person name="Venter E."/>
            <person name="Venter J.C."/>
            <person name="Vicario S."/>
            <person name="Vieira F.G."/>
            <person name="Vilella A.J."/>
            <person name="Villasante A."/>
            <person name="Walenz B."/>
            <person name="Wang J."/>
            <person name="Wasserman M."/>
            <person name="Watts T."/>
            <person name="Wilson D."/>
            <person name="Wilson R.K."/>
            <person name="Wing R.A."/>
            <person name="Wolfner M.F."/>
            <person name="Wong A."/>
            <person name="Wong G.K."/>
            <person name="Wu C.I."/>
            <person name="Wu G."/>
            <person name="Yamamoto D."/>
            <person name="Yang H.P."/>
            <person name="Yang S.P."/>
            <person name="Yorke J.A."/>
            <person name="Yoshida K."/>
            <person name="Zdobnov E."/>
            <person name="Zhang P."/>
            <person name="Zhang Y."/>
            <person name="Zimin A.V."/>
            <person name="Baldwin J."/>
            <person name="Abdouelleil A."/>
            <person name="Abdulkadir J."/>
            <person name="Abebe A."/>
            <person name="Abera B."/>
            <person name="Abreu J."/>
            <person name="Acer S.C."/>
            <person name="Aftuck L."/>
            <person name="Alexander A."/>
            <person name="An P."/>
            <person name="Anderson E."/>
            <person name="Anderson S."/>
            <person name="Arachi H."/>
            <person name="Azer M."/>
            <person name="Bachantsang P."/>
            <person name="Barry A."/>
            <person name="Bayul T."/>
            <person name="Berlin A."/>
            <person name="Bessette D."/>
            <person name="Bloom T."/>
            <person name="Blye J."/>
            <person name="Boguslavskiy L."/>
            <person name="Bonnet C."/>
            <person name="Boukhgalter B."/>
            <person name="Bourzgui I."/>
            <person name="Brown A."/>
            <person name="Cahill P."/>
            <person name="Channer S."/>
            <person name="Cheshatsang Y."/>
            <person name="Chuda L."/>
            <person name="Citroen M."/>
            <person name="Collymore A."/>
            <person name="Cooke P."/>
            <person name="Costello M."/>
            <person name="D'Aco K."/>
            <person name="Daza R."/>
            <person name="De Haan G."/>
            <person name="DeGray S."/>
            <person name="DeMaso C."/>
            <person name="Dhargay N."/>
            <person name="Dooley K."/>
            <person name="Dooley E."/>
            <person name="Doricent M."/>
            <person name="Dorje P."/>
            <person name="Dorjee K."/>
            <person name="Dupes A."/>
            <person name="Elong R."/>
            <person name="Falk J."/>
            <person name="Farina A."/>
            <person name="Faro S."/>
            <person name="Ferguson D."/>
            <person name="Fisher S."/>
            <person name="Foley C.D."/>
            <person name="Franke A."/>
            <person name="Friedrich D."/>
            <person name="Gadbois L."/>
            <person name="Gearin G."/>
            <person name="Gearin C.R."/>
            <person name="Giannoukos G."/>
            <person name="Goode T."/>
            <person name="Graham J."/>
            <person name="Grandbois E."/>
            <person name="Grewal S."/>
            <person name="Gyaltsen K."/>
            <person name="Hafez N."/>
            <person name="Hagos B."/>
            <person name="Hall J."/>
            <person name="Henson C."/>
            <person name="Hollinger A."/>
            <person name="Honan T."/>
            <person name="Huard M.D."/>
            <person name="Hughes L."/>
            <person name="Hurhula B."/>
            <person name="Husby M.E."/>
            <person name="Kamat A."/>
            <person name="Kanga B."/>
            <person name="Kashin S."/>
            <person name="Khazanovich D."/>
            <person name="Kisner P."/>
            <person name="Lance K."/>
            <person name="Lara M."/>
            <person name="Lee W."/>
            <person name="Lennon N."/>
            <person name="Letendre F."/>
            <person name="LeVine R."/>
            <person name="Lipovsky A."/>
            <person name="Liu X."/>
            <person name="Liu J."/>
            <person name="Liu S."/>
            <person name="Lokyitsang T."/>
            <person name="Lokyitsang Y."/>
            <person name="Lubonja R."/>
            <person name="Lui A."/>
            <person name="MacDonald P."/>
            <person name="Magnisalis V."/>
            <person name="Maru K."/>
            <person name="Matthews C."/>
            <person name="McCusker W."/>
            <person name="McDonough S."/>
            <person name="Mehta T."/>
            <person name="Meldrim J."/>
            <person name="Meneus L."/>
            <person name="Mihai O."/>
            <person name="Mihalev A."/>
            <person name="Mihova T."/>
            <person name="Mittelman R."/>
            <person name="Mlenga V."/>
            <person name="Montmayeur A."/>
            <person name="Mulrain L."/>
            <person name="Navidi A."/>
            <person name="Naylor J."/>
            <person name="Negash T."/>
            <person name="Nguyen T."/>
            <person name="Nguyen N."/>
            <person name="Nicol R."/>
            <person name="Norbu C."/>
            <person name="Norbu N."/>
            <person name="Novod N."/>
            <person name="O'Neill B."/>
            <person name="Osman S."/>
            <person name="Markiewicz E."/>
            <person name="Oyono O.L."/>
            <person name="Patti C."/>
            <person name="Phunkhang P."/>
            <person name="Pierre F."/>
            <person name="Priest M."/>
            <person name="Raghuraman S."/>
            <person name="Rege F."/>
            <person name="Reyes R."/>
            <person name="Rise C."/>
            <person name="Rogov P."/>
            <person name="Ross K."/>
            <person name="Ryan E."/>
            <person name="Settipalli S."/>
            <person name="Shea T."/>
            <person name="Sherpa N."/>
            <person name="Shi L."/>
            <person name="Shih D."/>
            <person name="Sparrow T."/>
            <person name="Spaulding J."/>
            <person name="Stalker J."/>
            <person name="Stange-Thomann N."/>
            <person name="Stavropoulos S."/>
            <person name="Stone C."/>
            <person name="Strader C."/>
            <person name="Tesfaye S."/>
            <person name="Thomson T."/>
            <person name="Thoulutsang Y."/>
            <person name="Thoulutsang D."/>
            <person name="Topham K."/>
            <person name="Topping I."/>
            <person name="Tsamla T."/>
            <person name="Vassiliev H."/>
            <person name="Vo A."/>
            <person name="Wangchuk T."/>
            <person name="Wangdi T."/>
            <person name="Weiand M."/>
            <person name="Wilkinson J."/>
            <person name="Wilson A."/>
            <person name="Yadav S."/>
            <person name="Young G."/>
            <person name="Yu Q."/>
            <person name="Zembek L."/>
            <person name="Zhong D."/>
            <person name="Zimmer A."/>
            <person name="Zwirko Z."/>
            <person name="Jaffe D.B."/>
            <person name="Alvarez P."/>
            <person name="Brockman W."/>
            <person name="Butler J."/>
            <person name="Chin C."/>
            <person name="Gnerre S."/>
            <person name="Grabherr M."/>
            <person name="Kleber M."/>
            <person name="Mauceli E."/>
            <person name="MacCallum I."/>
        </authorList>
    </citation>
    <scope>NUCLEOTIDE SEQUENCE [LARGE SCALE GENOMIC DNA]</scope>
    <source>
        <strain evidence="4">Tai18E2 / Tucson 14021-0261.01</strain>
    </source>
</reference>
<keyword evidence="2" id="KW-0732">Signal</keyword>
<dbReference type="GO" id="GO:0003723">
    <property type="term" value="F:RNA binding"/>
    <property type="evidence" value="ECO:0007669"/>
    <property type="project" value="TreeGrafter"/>
</dbReference>
<organism evidence="3 4">
    <name type="scientific">Drosophila yakuba</name>
    <name type="common">Fruit fly</name>
    <dbReference type="NCBI Taxonomy" id="7245"/>
    <lineage>
        <taxon>Eukaryota</taxon>
        <taxon>Metazoa</taxon>
        <taxon>Ecdysozoa</taxon>
        <taxon>Arthropoda</taxon>
        <taxon>Hexapoda</taxon>
        <taxon>Insecta</taxon>
        <taxon>Pterygota</taxon>
        <taxon>Neoptera</taxon>
        <taxon>Endopterygota</taxon>
        <taxon>Diptera</taxon>
        <taxon>Brachycera</taxon>
        <taxon>Muscomorpha</taxon>
        <taxon>Ephydroidea</taxon>
        <taxon>Drosophilidae</taxon>
        <taxon>Drosophila</taxon>
        <taxon>Sophophora</taxon>
    </lineage>
</organism>
<dbReference type="Proteomes" id="UP000002282">
    <property type="component" value="Chromosome X"/>
</dbReference>
<feature type="compositionally biased region" description="Polar residues" evidence="1">
    <location>
        <begin position="999"/>
        <end position="1011"/>
    </location>
</feature>
<feature type="compositionally biased region" description="Acidic residues" evidence="1">
    <location>
        <begin position="302"/>
        <end position="313"/>
    </location>
</feature>
<feature type="region of interest" description="Disordered" evidence="1">
    <location>
        <begin position="112"/>
        <end position="131"/>
    </location>
</feature>
<keyword evidence="4" id="KW-1185">Reference proteome</keyword>
<dbReference type="eggNOG" id="ENOG502SX42">
    <property type="taxonomic scope" value="Eukaryota"/>
</dbReference>
<feature type="compositionally biased region" description="Acidic residues" evidence="1">
    <location>
        <begin position="385"/>
        <end position="400"/>
    </location>
</feature>
<feature type="compositionally biased region" description="Acidic residues" evidence="1">
    <location>
        <begin position="154"/>
        <end position="167"/>
    </location>
</feature>
<feature type="compositionally biased region" description="Acidic residues" evidence="1">
    <location>
        <begin position="260"/>
        <end position="278"/>
    </location>
</feature>
<feature type="compositionally biased region" description="Acidic residues" evidence="1">
    <location>
        <begin position="364"/>
        <end position="376"/>
    </location>
</feature>
<dbReference type="PANTHER" id="PTHR22747">
    <property type="entry name" value="NUCLEOPLASMIN"/>
    <property type="match status" value="1"/>
</dbReference>
<evidence type="ECO:0000256" key="1">
    <source>
        <dbReference type="SAM" id="MobiDB-lite"/>
    </source>
</evidence>
<dbReference type="AlphaFoldDB" id="B4PXG3"/>
<dbReference type="InterPro" id="IPR004301">
    <property type="entry name" value="Nucleoplasmin"/>
</dbReference>
<dbReference type="EMBL" id="CM000162">
    <property type="protein sequence ID" value="EDX02914.2"/>
    <property type="molecule type" value="Genomic_DNA"/>
</dbReference>
<sequence length="1238" mass="137957">MAAQCRRYRNRRPKCCKTMSLAVLILGLSLSLTVAAVAAGNDAISAPKAGKDLQQQRHQQPSEIGNKDFDFAAYVNDFNLQEEASIPEDIFDQHDGDIGDEDIESAHIQYAPAAPAAPSPASAASSANAEEVDIGSANENEHGDDDDDVGLLQEEEEEEDDDDDASEAADIILESQRPTTRNFSVYLDAKKYQNNNDKKRSKEQKKNNISHHSNYKLKNNKENNHHRLAKETVAGKSEMETLLGGGTKFTAGDEKPQQQEDQEEQVEPVEQVEQEEDANFGRQSFAYTKLKSSQQDKKRGDDGDDGDEVDLLEAEYPPSQLFDAIEILNERKFNKPSAPATDNGRLQLQRKEKEQQKSRQVDEAIGDIEDNLDNDEILPTSNGEHEDDGDNDDDDEDENEDIKSVIDNDELAKKYPVATSTTTKVPTTLLATSKATSSTTTTTRATSTTATAPSTTTTPPRAPAPTIGRKLKRNFFGVAQPESRYYGSYDIGRIRAQTQEKDATEEEKDEDVGELHYYDTSSGGNSRKLVSFEPEKSEENYLSSYFPGKSNATEKKQQQQQQQHVVARNMQYATRYVDDDYAEQQPPVEKSKLETPWEKSNENRKDAVQLEDGKLESDLESALQQYHEATTATPTVTAGPSSAFERFKALRRSRQRTGHKSHKKRYKDYLKRQQAKVEVTPPPEPAPVATISTRHLQKLQKERERSTHSAPIFALGLRPQRNLVATGKPFYEGQVNYYDNQQQPDVDLKHHTEMERLIAHDNGNWYRRISPVLRNGVKSDPPAKEHHHHHHHSGQHLGNHHHHHSHHHGYTHNGPHNHRSHHSHSHQKMSHLKSRPRNPYQRKVPLGIGAPSPPPPPTPPLPPPKPQLGHQITELEHLERYYAKWPHLARVQFQVYDEHYRETHPELYSDYEDDYESAAELEEAQQERGEEANLPPYIKKYNRRNKQLLNLLEGTLPTPTLSPGNPLGSTETVRLDDEYLKEKRRRYHQHQRFEDLFAQQKSRYSTTQSTPKDAVTVAKAEQPSKENPVSTSTTSSPNNQLPEEDALVVSGEETDPAPETLDFWQREMASKAGGGKTAATTTPKPALFKLPSYPAIAGSFLGTPRSRSRSAQFVANVAGRGQSSWPRLETGSSTEKPAGGGTTEGGGVGTAGRGAGGGGGAAGGGGRGDPSPLNSFVYHRVVDDMGVGGASGPAISGFVGSSRGKQSRLPFVAITDRRLEKSLAERHKDFEQNHFPMP</sequence>
<protein>
    <submittedName>
        <fullName evidence="3">Uncharacterized protein, isoform A</fullName>
    </submittedName>
</protein>
<feature type="compositionally biased region" description="Basic residues" evidence="1">
    <location>
        <begin position="785"/>
        <end position="836"/>
    </location>
</feature>
<evidence type="ECO:0000313" key="3">
    <source>
        <dbReference type="EMBL" id="EDX02914.2"/>
    </source>
</evidence>
<feature type="compositionally biased region" description="Low complexity" evidence="1">
    <location>
        <begin position="112"/>
        <end position="127"/>
    </location>
</feature>
<feature type="compositionally biased region" description="Basic and acidic residues" evidence="1">
    <location>
        <begin position="589"/>
        <end position="604"/>
    </location>
</feature>
<dbReference type="GO" id="GO:0005730">
    <property type="term" value="C:nucleolus"/>
    <property type="evidence" value="ECO:0007669"/>
    <property type="project" value="TreeGrafter"/>
</dbReference>
<gene>
    <name evidence="3" type="primary">Dyak\GE17837</name>
    <name evidence="3" type="synonym">dyak_GLEANR_19132</name>
    <name evidence="3" type="synonym">GE17837</name>
    <name evidence="3" type="ORF">Dyak_GE17837</name>
</gene>
<feature type="compositionally biased region" description="Polar residues" evidence="1">
    <location>
        <begin position="1121"/>
        <end position="1135"/>
    </location>
</feature>
<feature type="compositionally biased region" description="Basic and acidic residues" evidence="1">
    <location>
        <begin position="188"/>
        <end position="206"/>
    </location>
</feature>
<feature type="chain" id="PRO_5006459265" evidence="2">
    <location>
        <begin position="36"/>
        <end position="1238"/>
    </location>
</feature>
<feature type="region of interest" description="Disordered" evidence="1">
    <location>
        <begin position="1117"/>
        <end position="1168"/>
    </location>
</feature>
<proteinExistence type="predicted"/>
<name>B4PXG3_DROYA</name>
<feature type="compositionally biased region" description="Polar residues" evidence="1">
    <location>
        <begin position="281"/>
        <end position="293"/>
    </location>
</feature>
<feature type="signal peptide" evidence="2">
    <location>
        <begin position="1"/>
        <end position="35"/>
    </location>
</feature>